<reference evidence="2 3" key="1">
    <citation type="submission" date="2023-08" db="EMBL/GenBank/DDBJ databases">
        <title>Pathogen: clinical or host-associated sample.</title>
        <authorList>
            <person name="Hergert J."/>
            <person name="Casey R."/>
            <person name="Wagner J."/>
            <person name="Young E.L."/>
            <person name="Oakeson K.F."/>
        </authorList>
    </citation>
    <scope>NUCLEOTIDE SEQUENCE [LARGE SCALE GENOMIC DNA]</scope>
    <source>
        <strain evidence="2 3">1760953</strain>
    </source>
</reference>
<dbReference type="GO" id="GO:0016740">
    <property type="term" value="F:transferase activity"/>
    <property type="evidence" value="ECO:0007669"/>
    <property type="project" value="UniProtKB-KW"/>
</dbReference>
<dbReference type="Proteomes" id="UP001234585">
    <property type="component" value="Chromosome"/>
</dbReference>
<dbReference type="Gene3D" id="3.40.50.170">
    <property type="entry name" value="Formyl transferase, N-terminal domain"/>
    <property type="match status" value="1"/>
</dbReference>
<dbReference type="InterPro" id="IPR002376">
    <property type="entry name" value="Formyl_transf_N"/>
</dbReference>
<accession>A0AA50H8P0</accession>
<gene>
    <name evidence="2" type="ORF">Q9313_04495</name>
</gene>
<protein>
    <submittedName>
        <fullName evidence="2">Formyl transferase</fullName>
    </submittedName>
</protein>
<dbReference type="InterPro" id="IPR036477">
    <property type="entry name" value="Formyl_transf_N_sf"/>
</dbReference>
<evidence type="ECO:0000313" key="3">
    <source>
        <dbReference type="Proteomes" id="UP001234585"/>
    </source>
</evidence>
<dbReference type="SUPFAM" id="SSF53328">
    <property type="entry name" value="Formyltransferase"/>
    <property type="match status" value="1"/>
</dbReference>
<organism evidence="2 3">
    <name type="scientific">Shinella sumterensis</name>
    <dbReference type="NCBI Taxonomy" id="1967501"/>
    <lineage>
        <taxon>Bacteria</taxon>
        <taxon>Pseudomonadati</taxon>
        <taxon>Pseudomonadota</taxon>
        <taxon>Alphaproteobacteria</taxon>
        <taxon>Hyphomicrobiales</taxon>
        <taxon>Rhizobiaceae</taxon>
        <taxon>Shinella</taxon>
    </lineage>
</organism>
<feature type="domain" description="Formyl transferase N-terminal" evidence="1">
    <location>
        <begin position="116"/>
        <end position="216"/>
    </location>
</feature>
<sequence length="270" mass="29703">MPARNRRGIDMTQQAVRTETVAMLIQPGPNPEIVVNAVKAAFPNLVVIEEEPESKALFIRRRAKKLGWIQALGQLATMVVSKYGKRFTRKRTAEILKTFGADPSPDPAIRRVAVPSANSPAFLAAIAEIRPAALLLVSTRMLKAETLAAIPCPVLNLHAGINPQYRGLQGGYWSRVRSDEANFGTTIHLVDAGVDTGGVLHQMRIKPSKRDTMHTYPLLQTAAATGLVVRALDEAVTGNLKPLKIAAPSRQWYHPPIWTWLWNGVTRGIW</sequence>
<name>A0AA50H8P0_9HYPH</name>
<keyword evidence="2" id="KW-0808">Transferase</keyword>
<dbReference type="EMBL" id="CP132302">
    <property type="protein sequence ID" value="WLR98296.1"/>
    <property type="molecule type" value="Genomic_DNA"/>
</dbReference>
<dbReference type="RefSeq" id="WP_306038050.1">
    <property type="nucleotide sequence ID" value="NZ_CP132302.1"/>
</dbReference>
<keyword evidence="3" id="KW-1185">Reference proteome</keyword>
<evidence type="ECO:0000313" key="2">
    <source>
        <dbReference type="EMBL" id="WLR98296.1"/>
    </source>
</evidence>
<dbReference type="Pfam" id="PF00551">
    <property type="entry name" value="Formyl_trans_N"/>
    <property type="match status" value="1"/>
</dbReference>
<dbReference type="AlphaFoldDB" id="A0AA50H8P0"/>
<dbReference type="CDD" id="cd08653">
    <property type="entry name" value="FMT_core_like_3"/>
    <property type="match status" value="1"/>
</dbReference>
<evidence type="ECO:0000259" key="1">
    <source>
        <dbReference type="Pfam" id="PF00551"/>
    </source>
</evidence>
<proteinExistence type="predicted"/>